<keyword evidence="5" id="KW-1185">Reference proteome</keyword>
<dbReference type="Gene3D" id="1.10.10.10">
    <property type="entry name" value="Winged helix-like DNA-binding domain superfamily/Winged helix DNA-binding domain"/>
    <property type="match status" value="1"/>
</dbReference>
<dbReference type="InterPro" id="IPR036388">
    <property type="entry name" value="WH-like_DNA-bd_sf"/>
</dbReference>
<evidence type="ECO:0000313" key="5">
    <source>
        <dbReference type="Proteomes" id="UP000603141"/>
    </source>
</evidence>
<evidence type="ECO:0000259" key="3">
    <source>
        <dbReference type="Pfam" id="PF17783"/>
    </source>
</evidence>
<protein>
    <submittedName>
        <fullName evidence="4">GntR family transcriptional regulator</fullName>
    </submittedName>
</protein>
<organism evidence="4 5">
    <name type="scientific">Luteolibacter pohnpeiensis</name>
    <dbReference type="NCBI Taxonomy" id="454153"/>
    <lineage>
        <taxon>Bacteria</taxon>
        <taxon>Pseudomonadati</taxon>
        <taxon>Verrucomicrobiota</taxon>
        <taxon>Verrucomicrobiia</taxon>
        <taxon>Verrucomicrobiales</taxon>
        <taxon>Verrucomicrobiaceae</taxon>
        <taxon>Luteolibacter</taxon>
    </lineage>
</organism>
<dbReference type="InterPro" id="IPR039566">
    <property type="entry name" value="CvfB_S1_st"/>
</dbReference>
<evidence type="ECO:0000256" key="1">
    <source>
        <dbReference type="PIRNR" id="PIRNR012524"/>
    </source>
</evidence>
<dbReference type="PANTHER" id="PTHR37296:SF1">
    <property type="entry name" value="CONSERVED VIRULENCE FACTOR B"/>
    <property type="match status" value="1"/>
</dbReference>
<dbReference type="Pfam" id="PF17783">
    <property type="entry name" value="WHD_CvfB"/>
    <property type="match status" value="1"/>
</dbReference>
<dbReference type="AlphaFoldDB" id="A0A934VQP9"/>
<evidence type="ECO:0000313" key="4">
    <source>
        <dbReference type="EMBL" id="MBK1882336.1"/>
    </source>
</evidence>
<dbReference type="Pfam" id="PF13509">
    <property type="entry name" value="S1_2"/>
    <property type="match status" value="1"/>
</dbReference>
<sequence length="280" mass="31351">MAHIGERATLTILREKNFGLFLDGGDLGEILLPRREMPVKWEIGGQVDVFLYNDSEDRPVATLKQPFAMPGQFARLKVVEVTDVGAFVDWGLPKDLMVPFREQKVRMVPGKFYIVRVYLDENTGRIAASTRLARYLDQTPPPWRGGEAVSLIPYGKTPLGYKAIIDHTHSGLLFANEVFQSLQPGEQLQGYIADVRPDGKIDLTLHAPGRQRVGNLEEQIFSELQARGGFWNISDSSSAQEINDELGVSKRTFKQAIGALFKKGQIVIEENGIRLVKEED</sequence>
<comment type="caution">
    <text evidence="4">The sequence shown here is derived from an EMBL/GenBank/DDBJ whole genome shotgun (WGS) entry which is preliminary data.</text>
</comment>
<feature type="domain" description="Conserved virulence factor B-like winged helix" evidence="3">
    <location>
        <begin position="218"/>
        <end position="275"/>
    </location>
</feature>
<dbReference type="Proteomes" id="UP000603141">
    <property type="component" value="Unassembled WGS sequence"/>
</dbReference>
<gene>
    <name evidence="4" type="ORF">JIN85_07915</name>
</gene>
<dbReference type="PIRSF" id="PIRSF012524">
    <property type="entry name" value="YitL_S1"/>
    <property type="match status" value="1"/>
</dbReference>
<dbReference type="EMBL" id="JAENIJ010000009">
    <property type="protein sequence ID" value="MBK1882336.1"/>
    <property type="molecule type" value="Genomic_DNA"/>
</dbReference>
<dbReference type="InterPro" id="IPR012340">
    <property type="entry name" value="NA-bd_OB-fold"/>
</dbReference>
<comment type="similarity">
    <text evidence="1">Belongs to the CvfB family.</text>
</comment>
<proteinExistence type="inferred from homology"/>
<dbReference type="InterPro" id="IPR040764">
    <property type="entry name" value="CvfB_WH"/>
</dbReference>
<accession>A0A934VQP9</accession>
<dbReference type="InterPro" id="IPR014464">
    <property type="entry name" value="CvfB_fam"/>
</dbReference>
<dbReference type="Gene3D" id="2.40.50.140">
    <property type="entry name" value="Nucleic acid-binding proteins"/>
    <property type="match status" value="1"/>
</dbReference>
<reference evidence="4" key="1">
    <citation type="submission" date="2021-01" db="EMBL/GenBank/DDBJ databases">
        <title>Modified the classification status of verrucomicrobia.</title>
        <authorList>
            <person name="Feng X."/>
        </authorList>
    </citation>
    <scope>NUCLEOTIDE SEQUENCE</scope>
    <source>
        <strain evidence="4">KCTC 22041</strain>
    </source>
</reference>
<evidence type="ECO:0000259" key="2">
    <source>
        <dbReference type="Pfam" id="PF13509"/>
    </source>
</evidence>
<feature type="domain" description="Conserved virulence factor B first S1" evidence="2">
    <location>
        <begin position="4"/>
        <end position="64"/>
    </location>
</feature>
<name>A0A934VQP9_9BACT</name>
<dbReference type="PANTHER" id="PTHR37296">
    <property type="entry name" value="CONSERVED VIRULENCE FACTOR B"/>
    <property type="match status" value="1"/>
</dbReference>